<dbReference type="Gene3D" id="2.40.50.140">
    <property type="entry name" value="Nucleic acid-binding proteins"/>
    <property type="match status" value="1"/>
</dbReference>
<dbReference type="InterPro" id="IPR031944">
    <property type="entry name" value="RsgA_N"/>
</dbReference>
<reference evidence="13 14" key="1">
    <citation type="submission" date="2020-10" db="EMBL/GenBank/DDBJ databases">
        <title>ChiBAC.</title>
        <authorList>
            <person name="Zenner C."/>
            <person name="Hitch T.C.A."/>
            <person name="Clavel T."/>
        </authorList>
    </citation>
    <scope>NUCLEOTIDE SEQUENCE [LARGE SCALE GENOMIC DNA]</scope>
    <source>
        <strain evidence="13 14">DSM 108706</strain>
    </source>
</reference>
<feature type="domain" description="CP-type G" evidence="12">
    <location>
        <begin position="63"/>
        <end position="220"/>
    </location>
</feature>
<dbReference type="EC" id="3.6.1.-" evidence="10"/>
<comment type="function">
    <text evidence="10">One of several proteins that assist in the late maturation steps of the functional core of the 30S ribosomal subunit. Helps release RbfA from mature subunits. May play a role in the assembly of ribosomal proteins into the subunit. Circularly permuted GTPase that catalyzes slow GTP hydrolysis, GTPase activity is stimulated by the 30S ribosomal subunit.</text>
</comment>
<keyword evidence="4 10" id="KW-0699">rRNA-binding</keyword>
<dbReference type="Pfam" id="PF03193">
    <property type="entry name" value="RsgA_GTPase"/>
    <property type="match status" value="1"/>
</dbReference>
<keyword evidence="7 10" id="KW-0862">Zinc</keyword>
<keyword evidence="5 10" id="KW-0547">Nucleotide-binding</keyword>
<gene>
    <name evidence="10 13" type="primary">rsgA</name>
    <name evidence="13" type="ORF">INF20_01340</name>
</gene>
<proteinExistence type="inferred from homology"/>
<dbReference type="SUPFAM" id="SSF50249">
    <property type="entry name" value="Nucleic acid-binding proteins"/>
    <property type="match status" value="1"/>
</dbReference>
<comment type="cofactor">
    <cofactor evidence="10">
        <name>Zn(2+)</name>
        <dbReference type="ChEBI" id="CHEBI:29105"/>
    </cofactor>
    <text evidence="10">Binds 1 zinc ion per subunit.</text>
</comment>
<comment type="subunit">
    <text evidence="10">Monomer. Associates with 30S ribosomal subunit, binds 16S rRNA.</text>
</comment>
<feature type="binding site" evidence="10">
    <location>
        <position position="244"/>
    </location>
    <ligand>
        <name>Zn(2+)</name>
        <dbReference type="ChEBI" id="CHEBI:29105"/>
    </ligand>
</feature>
<feature type="binding site" evidence="10">
    <location>
        <position position="249"/>
    </location>
    <ligand>
        <name>Zn(2+)</name>
        <dbReference type="ChEBI" id="CHEBI:29105"/>
    </ligand>
</feature>
<dbReference type="Pfam" id="PF16745">
    <property type="entry name" value="RsgA_N"/>
    <property type="match status" value="1"/>
</dbReference>
<dbReference type="InterPro" id="IPR027417">
    <property type="entry name" value="P-loop_NTPase"/>
</dbReference>
<keyword evidence="14" id="KW-1185">Reference proteome</keyword>
<dbReference type="CDD" id="cd01854">
    <property type="entry name" value="YjeQ_EngC"/>
    <property type="match status" value="1"/>
</dbReference>
<feature type="binding site" evidence="10">
    <location>
        <begin position="112"/>
        <end position="115"/>
    </location>
    <ligand>
        <name>GTP</name>
        <dbReference type="ChEBI" id="CHEBI:37565"/>
    </ligand>
</feature>
<dbReference type="CDD" id="cd04466">
    <property type="entry name" value="S1_YloQ_GTPase"/>
    <property type="match status" value="1"/>
</dbReference>
<evidence type="ECO:0000256" key="7">
    <source>
        <dbReference type="ARBA" id="ARBA00022833"/>
    </source>
</evidence>
<keyword evidence="6 10" id="KW-0378">Hydrolase</keyword>
<evidence type="ECO:0000256" key="6">
    <source>
        <dbReference type="ARBA" id="ARBA00022801"/>
    </source>
</evidence>
<evidence type="ECO:0000256" key="3">
    <source>
        <dbReference type="ARBA" id="ARBA00022723"/>
    </source>
</evidence>
<keyword evidence="3 10" id="KW-0479">Metal-binding</keyword>
<keyword evidence="8 10" id="KW-0694">RNA-binding</keyword>
<protein>
    <recommendedName>
        <fullName evidence="10">Small ribosomal subunit biogenesis GTPase RsgA</fullName>
        <ecNumber evidence="10">3.6.1.-</ecNumber>
    </recommendedName>
</protein>
<feature type="binding site" evidence="10">
    <location>
        <position position="257"/>
    </location>
    <ligand>
        <name>Zn(2+)</name>
        <dbReference type="ChEBI" id="CHEBI:29105"/>
    </ligand>
</feature>
<dbReference type="Proteomes" id="UP001516588">
    <property type="component" value="Unassembled WGS sequence"/>
</dbReference>
<comment type="subcellular location">
    <subcellularLocation>
        <location evidence="10">Cytoplasm</location>
    </subcellularLocation>
</comment>
<dbReference type="PROSITE" id="PS51721">
    <property type="entry name" value="G_CP"/>
    <property type="match status" value="1"/>
</dbReference>
<comment type="similarity">
    <text evidence="10">Belongs to the TRAFAC class YlqF/YawG GTPase family. RsgA subfamily.</text>
</comment>
<evidence type="ECO:0000256" key="10">
    <source>
        <dbReference type="HAMAP-Rule" id="MF_01820"/>
    </source>
</evidence>
<evidence type="ECO:0000256" key="5">
    <source>
        <dbReference type="ARBA" id="ARBA00022741"/>
    </source>
</evidence>
<dbReference type="InterPro" id="IPR030378">
    <property type="entry name" value="G_CP_dom"/>
</dbReference>
<feature type="binding site" evidence="10">
    <location>
        <begin position="162"/>
        <end position="170"/>
    </location>
    <ligand>
        <name>GTP</name>
        <dbReference type="ChEBI" id="CHEBI:37565"/>
    </ligand>
</feature>
<evidence type="ECO:0000256" key="4">
    <source>
        <dbReference type="ARBA" id="ARBA00022730"/>
    </source>
</evidence>
<evidence type="ECO:0000259" key="11">
    <source>
        <dbReference type="PROSITE" id="PS50936"/>
    </source>
</evidence>
<comment type="caution">
    <text evidence="13">The sequence shown here is derived from an EMBL/GenBank/DDBJ whole genome shotgun (WGS) entry which is preliminary data.</text>
</comment>
<evidence type="ECO:0000256" key="2">
    <source>
        <dbReference type="ARBA" id="ARBA00022517"/>
    </source>
</evidence>
<evidence type="ECO:0000256" key="1">
    <source>
        <dbReference type="ARBA" id="ARBA00022490"/>
    </source>
</evidence>
<evidence type="ECO:0000313" key="14">
    <source>
        <dbReference type="Proteomes" id="UP001516588"/>
    </source>
</evidence>
<dbReference type="InterPro" id="IPR010914">
    <property type="entry name" value="RsgA_GTPase_dom"/>
</dbReference>
<dbReference type="RefSeq" id="WP_226384582.1">
    <property type="nucleotide sequence ID" value="NZ_JADCKA010000001.1"/>
</dbReference>
<organism evidence="13 14">
    <name type="scientific">Gallibacter intestinalis</name>
    <dbReference type="NCBI Taxonomy" id="2779356"/>
    <lineage>
        <taxon>Bacteria</taxon>
        <taxon>Bacillati</taxon>
        <taxon>Bacillota</taxon>
        <taxon>Clostridia</taxon>
        <taxon>Eubacteriales</taxon>
        <taxon>Eubacteriaceae</taxon>
        <taxon>Gallibacter</taxon>
    </lineage>
</organism>
<dbReference type="EMBL" id="JADCKA010000001">
    <property type="protein sequence ID" value="MBE5034920.1"/>
    <property type="molecule type" value="Genomic_DNA"/>
</dbReference>
<sequence>MKGLIVKGVGGFYYVEDDEGRRIQCRARGVFKNEGITPYVGDEVEFSMVDDEEGVVEKIYPRKNSFIRPPISNVDLIAVVVSASKPKFNPFITDRFLVMAEKSSTEIVICINKCDTAKEKDIEKIAKIYEKIYTVIKISGSTGVGIDELREVTMDKKTAFAGPSGVGKSTIINALQPGFSLETGEISGKTKRGRHTTRHVEIFHTNYGAMVYDTPGFTSFDVLEADEAELQHYYPDIMEYAGNCRYDNCMHIKEPECGVLKALSEGKINQSRYDSYKNQIEEIRNKKRY</sequence>
<evidence type="ECO:0000259" key="12">
    <source>
        <dbReference type="PROSITE" id="PS51721"/>
    </source>
</evidence>
<feature type="domain" description="EngC GTPase" evidence="11">
    <location>
        <begin position="72"/>
        <end position="218"/>
    </location>
</feature>
<accession>A0ABR9QVM5</accession>
<dbReference type="Gene3D" id="1.10.40.50">
    <property type="entry name" value="Probable gtpase engc, domain 3"/>
    <property type="match status" value="1"/>
</dbReference>
<name>A0ABR9QVM5_9FIRM</name>
<keyword evidence="9 10" id="KW-0342">GTP-binding</keyword>
<evidence type="ECO:0000256" key="9">
    <source>
        <dbReference type="ARBA" id="ARBA00023134"/>
    </source>
</evidence>
<dbReference type="Gene3D" id="3.40.50.300">
    <property type="entry name" value="P-loop containing nucleotide triphosphate hydrolases"/>
    <property type="match status" value="1"/>
</dbReference>
<dbReference type="PROSITE" id="PS50936">
    <property type="entry name" value="ENGC_GTPASE"/>
    <property type="match status" value="1"/>
</dbReference>
<feature type="binding site" evidence="10">
    <location>
        <position position="251"/>
    </location>
    <ligand>
        <name>Zn(2+)</name>
        <dbReference type="ChEBI" id="CHEBI:29105"/>
    </ligand>
</feature>
<evidence type="ECO:0000313" key="13">
    <source>
        <dbReference type="EMBL" id="MBE5034920.1"/>
    </source>
</evidence>
<keyword evidence="2 10" id="KW-0690">Ribosome biogenesis</keyword>
<dbReference type="InterPro" id="IPR004881">
    <property type="entry name" value="Ribosome_biogen_GTPase_RsgA"/>
</dbReference>
<dbReference type="SUPFAM" id="SSF52540">
    <property type="entry name" value="P-loop containing nucleoside triphosphate hydrolases"/>
    <property type="match status" value="1"/>
</dbReference>
<dbReference type="NCBIfam" id="TIGR00157">
    <property type="entry name" value="ribosome small subunit-dependent GTPase A"/>
    <property type="match status" value="1"/>
</dbReference>
<evidence type="ECO:0000256" key="8">
    <source>
        <dbReference type="ARBA" id="ARBA00022884"/>
    </source>
</evidence>
<dbReference type="HAMAP" id="MF_01820">
    <property type="entry name" value="GTPase_RsgA"/>
    <property type="match status" value="1"/>
</dbReference>
<dbReference type="PANTHER" id="PTHR32120">
    <property type="entry name" value="SMALL RIBOSOMAL SUBUNIT BIOGENESIS GTPASE RSGA"/>
    <property type="match status" value="1"/>
</dbReference>
<dbReference type="PANTHER" id="PTHR32120:SF11">
    <property type="entry name" value="SMALL RIBOSOMAL SUBUNIT BIOGENESIS GTPASE RSGA 1, MITOCHONDRIAL-RELATED"/>
    <property type="match status" value="1"/>
</dbReference>
<keyword evidence="1 10" id="KW-0963">Cytoplasm</keyword>
<dbReference type="InterPro" id="IPR012340">
    <property type="entry name" value="NA-bd_OB-fold"/>
</dbReference>